<reference evidence="2 3" key="1">
    <citation type="submission" date="2024-09" db="EMBL/GenBank/DDBJ databases">
        <title>Rethinking Asexuality: The Enigmatic Case of Functional Sexual Genes in Lepraria (Stereocaulaceae).</title>
        <authorList>
            <person name="Doellman M."/>
            <person name="Sun Y."/>
            <person name="Barcenas-Pena A."/>
            <person name="Lumbsch H.T."/>
            <person name="Grewe F."/>
        </authorList>
    </citation>
    <scope>NUCLEOTIDE SEQUENCE [LARGE SCALE GENOMIC DNA]</scope>
    <source>
        <strain evidence="2 3">Mercado 3170</strain>
    </source>
</reference>
<organism evidence="2 3">
    <name type="scientific">Stereocaulon virgatum</name>
    <dbReference type="NCBI Taxonomy" id="373712"/>
    <lineage>
        <taxon>Eukaryota</taxon>
        <taxon>Fungi</taxon>
        <taxon>Dikarya</taxon>
        <taxon>Ascomycota</taxon>
        <taxon>Pezizomycotina</taxon>
        <taxon>Lecanoromycetes</taxon>
        <taxon>OSLEUM clade</taxon>
        <taxon>Lecanoromycetidae</taxon>
        <taxon>Lecanorales</taxon>
        <taxon>Lecanorineae</taxon>
        <taxon>Stereocaulaceae</taxon>
        <taxon>Stereocaulon</taxon>
    </lineage>
</organism>
<protein>
    <submittedName>
        <fullName evidence="2">Uncharacterized protein</fullName>
    </submittedName>
</protein>
<gene>
    <name evidence="2" type="ORF">N7G274_001886</name>
</gene>
<feature type="region of interest" description="Disordered" evidence="1">
    <location>
        <begin position="1"/>
        <end position="96"/>
    </location>
</feature>
<keyword evidence="3" id="KW-1185">Reference proteome</keyword>
<feature type="compositionally biased region" description="Pro residues" evidence="1">
    <location>
        <begin position="11"/>
        <end position="20"/>
    </location>
</feature>
<accession>A0ABR4AKZ9</accession>
<comment type="caution">
    <text evidence="2">The sequence shown here is derived from an EMBL/GenBank/DDBJ whole genome shotgun (WGS) entry which is preliminary data.</text>
</comment>
<evidence type="ECO:0000256" key="1">
    <source>
        <dbReference type="SAM" id="MobiDB-lite"/>
    </source>
</evidence>
<dbReference type="EMBL" id="JBEFKJ010000004">
    <property type="protein sequence ID" value="KAL2046439.1"/>
    <property type="molecule type" value="Genomic_DNA"/>
</dbReference>
<sequence length="161" mass="17687">MSSSHQSDPEGTPPLSPAIPPTTREDHVQNNFRTKPKLRWLCGPDFDPPTSTASASTSIPLSTKPPVDHTLLPRERTTQWAQSPIGQDGQPIPQLPDNAAHKLLREINSIKPGQEDVNSNDCMHALSVSEYSMESALDLLIERLGFEGHSKKSMVREAMKG</sequence>
<name>A0ABR4AKZ9_9LECA</name>
<proteinExistence type="predicted"/>
<evidence type="ECO:0000313" key="2">
    <source>
        <dbReference type="EMBL" id="KAL2046439.1"/>
    </source>
</evidence>
<evidence type="ECO:0000313" key="3">
    <source>
        <dbReference type="Proteomes" id="UP001590950"/>
    </source>
</evidence>
<dbReference type="Proteomes" id="UP001590950">
    <property type="component" value="Unassembled WGS sequence"/>
</dbReference>
<feature type="compositionally biased region" description="Low complexity" evidence="1">
    <location>
        <begin position="48"/>
        <end position="62"/>
    </location>
</feature>